<comment type="similarity">
    <text evidence="1 4 5">Belongs to the bacterial ribosomal protein bL21 family.</text>
</comment>
<name>A0A2G9Y6T8_9BACT</name>
<dbReference type="AlphaFoldDB" id="A0A2G9Y6T8"/>
<evidence type="ECO:0000313" key="6">
    <source>
        <dbReference type="EMBL" id="PIP14969.1"/>
    </source>
</evidence>
<dbReference type="Proteomes" id="UP000231025">
    <property type="component" value="Unassembled WGS sequence"/>
</dbReference>
<keyword evidence="4 5" id="KW-0699">rRNA-binding</keyword>
<dbReference type="HAMAP" id="MF_01363">
    <property type="entry name" value="Ribosomal_bL21"/>
    <property type="match status" value="1"/>
</dbReference>
<dbReference type="GO" id="GO:0006412">
    <property type="term" value="P:translation"/>
    <property type="evidence" value="ECO:0007669"/>
    <property type="project" value="UniProtKB-UniRule"/>
</dbReference>
<evidence type="ECO:0000256" key="1">
    <source>
        <dbReference type="ARBA" id="ARBA00008563"/>
    </source>
</evidence>
<reference evidence="6 7" key="1">
    <citation type="submission" date="2017-09" db="EMBL/GenBank/DDBJ databases">
        <title>Depth-based differentiation of microbial function through sediment-hosted aquifers and enrichment of novel symbionts in the deep terrestrial subsurface.</title>
        <authorList>
            <person name="Probst A.J."/>
            <person name="Ladd B."/>
            <person name="Jarett J.K."/>
            <person name="Geller-Mcgrath D.E."/>
            <person name="Sieber C.M."/>
            <person name="Emerson J.B."/>
            <person name="Anantharaman K."/>
            <person name="Thomas B.C."/>
            <person name="Malmstrom R."/>
            <person name="Stieglmeier M."/>
            <person name="Klingl A."/>
            <person name="Woyke T."/>
            <person name="Ryan C.M."/>
            <person name="Banfield J.F."/>
        </authorList>
    </citation>
    <scope>NUCLEOTIDE SEQUENCE [LARGE SCALE GENOMIC DNA]</scope>
    <source>
        <strain evidence="6">CG23_combo_of_CG06-09_8_20_14_all_35_49</strain>
    </source>
</reference>
<evidence type="ECO:0000256" key="4">
    <source>
        <dbReference type="HAMAP-Rule" id="MF_01363"/>
    </source>
</evidence>
<proteinExistence type="inferred from homology"/>
<dbReference type="PANTHER" id="PTHR21349:SF0">
    <property type="entry name" value="LARGE RIBOSOMAL SUBUNIT PROTEIN BL21M"/>
    <property type="match status" value="1"/>
</dbReference>
<evidence type="ECO:0000256" key="2">
    <source>
        <dbReference type="ARBA" id="ARBA00022980"/>
    </source>
</evidence>
<dbReference type="InterPro" id="IPR036164">
    <property type="entry name" value="bL21-like_sf"/>
</dbReference>
<dbReference type="InterPro" id="IPR028909">
    <property type="entry name" value="bL21-like"/>
</dbReference>
<dbReference type="Pfam" id="PF00829">
    <property type="entry name" value="Ribosomal_L21p"/>
    <property type="match status" value="1"/>
</dbReference>
<sequence length="103" mass="11877">MFRYGVVRTGGKQYLVKEGDLITVDRLETKEKDKIELETLARFDDEGKSVDLGTPDLTKKVQAEVVSHLKGDKIRVARFKAKVRYRRVKGFRPQLTTLKIIKI</sequence>
<dbReference type="EMBL" id="PCRE01000034">
    <property type="protein sequence ID" value="PIP14969.1"/>
    <property type="molecule type" value="Genomic_DNA"/>
</dbReference>
<dbReference type="NCBIfam" id="TIGR00061">
    <property type="entry name" value="L21"/>
    <property type="match status" value="1"/>
</dbReference>
<keyword evidence="4 5" id="KW-0694">RNA-binding</keyword>
<comment type="function">
    <text evidence="4 5">This protein binds to 23S rRNA in the presence of protein L20.</text>
</comment>
<gene>
    <name evidence="4 6" type="primary">rplU</name>
    <name evidence="6" type="ORF">COX47_02415</name>
</gene>
<dbReference type="GO" id="GO:1990904">
    <property type="term" value="C:ribonucleoprotein complex"/>
    <property type="evidence" value="ECO:0007669"/>
    <property type="project" value="UniProtKB-KW"/>
</dbReference>
<organism evidence="6 7">
    <name type="scientific">Candidatus Roizmanbacteria bacterium CG23_combo_of_CG06-09_8_20_14_all_35_49</name>
    <dbReference type="NCBI Taxonomy" id="1974863"/>
    <lineage>
        <taxon>Bacteria</taxon>
        <taxon>Candidatus Roizmaniibacteriota</taxon>
    </lineage>
</organism>
<protein>
    <recommendedName>
        <fullName evidence="4">Large ribosomal subunit protein bL21</fullName>
    </recommendedName>
</protein>
<dbReference type="InterPro" id="IPR001787">
    <property type="entry name" value="Ribosomal_bL21"/>
</dbReference>
<comment type="subunit">
    <text evidence="4">Part of the 50S ribosomal subunit. Contacts protein L20.</text>
</comment>
<dbReference type="GO" id="GO:0019843">
    <property type="term" value="F:rRNA binding"/>
    <property type="evidence" value="ECO:0007669"/>
    <property type="project" value="UniProtKB-UniRule"/>
</dbReference>
<keyword evidence="3 4" id="KW-0687">Ribonucleoprotein</keyword>
<dbReference type="SUPFAM" id="SSF141091">
    <property type="entry name" value="L21p-like"/>
    <property type="match status" value="1"/>
</dbReference>
<evidence type="ECO:0000256" key="3">
    <source>
        <dbReference type="ARBA" id="ARBA00023274"/>
    </source>
</evidence>
<comment type="caution">
    <text evidence="6">The sequence shown here is derived from an EMBL/GenBank/DDBJ whole genome shotgun (WGS) entry which is preliminary data.</text>
</comment>
<evidence type="ECO:0000256" key="5">
    <source>
        <dbReference type="RuleBase" id="RU000562"/>
    </source>
</evidence>
<dbReference type="GO" id="GO:0005840">
    <property type="term" value="C:ribosome"/>
    <property type="evidence" value="ECO:0007669"/>
    <property type="project" value="UniProtKB-KW"/>
</dbReference>
<dbReference type="GO" id="GO:0005737">
    <property type="term" value="C:cytoplasm"/>
    <property type="evidence" value="ECO:0007669"/>
    <property type="project" value="UniProtKB-ARBA"/>
</dbReference>
<dbReference type="GO" id="GO:0003735">
    <property type="term" value="F:structural constituent of ribosome"/>
    <property type="evidence" value="ECO:0007669"/>
    <property type="project" value="InterPro"/>
</dbReference>
<dbReference type="PANTHER" id="PTHR21349">
    <property type="entry name" value="50S RIBOSOMAL PROTEIN L21"/>
    <property type="match status" value="1"/>
</dbReference>
<accession>A0A2G9Y6T8</accession>
<evidence type="ECO:0000313" key="7">
    <source>
        <dbReference type="Proteomes" id="UP000231025"/>
    </source>
</evidence>
<keyword evidence="2 4" id="KW-0689">Ribosomal protein</keyword>